<organism evidence="2 3">
    <name type="scientific">Spodoptera exigua</name>
    <name type="common">Beet armyworm</name>
    <name type="synonym">Noctua fulgens</name>
    <dbReference type="NCBI Taxonomy" id="7107"/>
    <lineage>
        <taxon>Eukaryota</taxon>
        <taxon>Metazoa</taxon>
        <taxon>Ecdysozoa</taxon>
        <taxon>Arthropoda</taxon>
        <taxon>Hexapoda</taxon>
        <taxon>Insecta</taxon>
        <taxon>Pterygota</taxon>
        <taxon>Neoptera</taxon>
        <taxon>Endopterygota</taxon>
        <taxon>Lepidoptera</taxon>
        <taxon>Glossata</taxon>
        <taxon>Ditrysia</taxon>
        <taxon>Noctuoidea</taxon>
        <taxon>Noctuidae</taxon>
        <taxon>Amphipyrinae</taxon>
        <taxon>Spodoptera</taxon>
    </lineage>
</organism>
<comment type="caution">
    <text evidence="2">The sequence shown here is derived from an EMBL/GenBank/DDBJ whole genome shotgun (WGS) entry which is preliminary data.</text>
</comment>
<sequence>NSDIKKTNEEIVKSMSFINHQFEELKKEVEDLRRERREQSDTALTKTLCVLGDAVGVSVKDSDLRDVYRLPGKSSSPTSTTRPIIAEFSSVMMKDTLISAVRTFNKSREKQDKLNTGLLGISGTKHPVYVTEQLPENVLSTICSPNIVLTGDININTLDATSGSVQDYLILIAMQGLRVGITHPTRLDNCLDHFMVKTRKKWKTVVFEQPLTDHCPILLSIDCAALSTNVSNSKKVVLNYEGINSLLLKETWNDIYLASDANIAAELFTKKLLEIININKYFIDVRKKYRPLKPWITRGVVKSIVKRDKLHKQVKNSDSKESARKHYLTYRNTCNKIIKDLKNNTIRNNCPIDSLNVVNTHFASVGGILANNIMSKLNISEHELALKAKLNSAPLHSMAFLPTDPVEDCTCAILSRTHSIKYLGVSVDDGLDWKEHIGAIAARLRKMIYIFKNLRQVANHKLAIQTYRALCECLIRYCVCVWGGACKSHLITVEKTQRALLKIIMFLPYRHPTSDVYAKADVLSVRRLFILEALRRFHKLTVPLSPPPSKRVDRLPIPFVRSSFARRQYDVIAPTIYNAALKSRVIDRKTSNYKFKFSIMKWLKKLPMMK</sequence>
<proteinExistence type="predicted"/>
<feature type="non-terminal residue" evidence="2">
    <location>
        <position position="1"/>
    </location>
</feature>
<gene>
    <name evidence="2" type="ORF">HF086_000926</name>
</gene>
<evidence type="ECO:0000313" key="3">
    <source>
        <dbReference type="Proteomes" id="UP000814243"/>
    </source>
</evidence>
<dbReference type="Proteomes" id="UP000814243">
    <property type="component" value="Unassembled WGS sequence"/>
</dbReference>
<name>A0A922SC47_SPOEX</name>
<dbReference type="AlphaFoldDB" id="A0A922SC47"/>
<evidence type="ECO:0000313" key="2">
    <source>
        <dbReference type="EMBL" id="KAH9631848.1"/>
    </source>
</evidence>
<dbReference type="EMBL" id="JACEFF010000741">
    <property type="protein sequence ID" value="KAH9631848.1"/>
    <property type="molecule type" value="Genomic_DNA"/>
</dbReference>
<protein>
    <recommendedName>
        <fullName evidence="4">Tick transposon</fullName>
    </recommendedName>
</protein>
<evidence type="ECO:0008006" key="4">
    <source>
        <dbReference type="Google" id="ProtNLM"/>
    </source>
</evidence>
<accession>A0A922SC47</accession>
<feature type="coiled-coil region" evidence="1">
    <location>
        <begin position="15"/>
        <end position="42"/>
    </location>
</feature>
<keyword evidence="1" id="KW-0175">Coiled coil</keyword>
<evidence type="ECO:0000256" key="1">
    <source>
        <dbReference type="SAM" id="Coils"/>
    </source>
</evidence>
<reference evidence="2" key="1">
    <citation type="journal article" date="2021" name="G3 (Bethesda)">
        <title>Genome and transcriptome analysis of the beet armyworm Spodoptera exigua reveals targets for pest control. .</title>
        <authorList>
            <person name="Simon S."/>
            <person name="Breeschoten T."/>
            <person name="Jansen H.J."/>
            <person name="Dirks R.P."/>
            <person name="Schranz M.E."/>
            <person name="Ros V.I.D."/>
        </authorList>
    </citation>
    <scope>NUCLEOTIDE SEQUENCE</scope>
    <source>
        <strain evidence="2">TB_SE_WUR_2020</strain>
    </source>
</reference>